<sequence>MQNEITKILTQAIFSILGVLVTYLTTLIVSYIKSKQQELINKIGAEQYNTNYNIAKSIYFAVEQHFRFIPQAGKEKRELFDKMLLEKIPTLKQSDLDHFREAVVGEINNQINDSKIFELAPTFNPEIDSI</sequence>
<evidence type="ECO:0000256" key="1">
    <source>
        <dbReference type="SAM" id="Phobius"/>
    </source>
</evidence>
<keyword evidence="1" id="KW-0472">Membrane</keyword>
<feature type="transmembrane region" description="Helical" evidence="1">
    <location>
        <begin position="12"/>
        <end position="32"/>
    </location>
</feature>
<evidence type="ECO:0000313" key="3">
    <source>
        <dbReference type="Proteomes" id="UP000726170"/>
    </source>
</evidence>
<accession>A0ABS6EE19</accession>
<reference evidence="2 3" key="1">
    <citation type="submission" date="2021-06" db="EMBL/GenBank/DDBJ databases">
        <authorList>
            <person name="Sun Q."/>
            <person name="Li D."/>
        </authorList>
    </citation>
    <scope>NUCLEOTIDE SEQUENCE [LARGE SCALE GENOMIC DNA]</scope>
    <source>
        <strain evidence="2 3">MSJ-11</strain>
    </source>
</reference>
<protein>
    <submittedName>
        <fullName evidence="2">Uncharacterized protein</fullName>
    </submittedName>
</protein>
<comment type="caution">
    <text evidence="2">The sequence shown here is derived from an EMBL/GenBank/DDBJ whole genome shotgun (WGS) entry which is preliminary data.</text>
</comment>
<dbReference type="EMBL" id="JAHLQF010000001">
    <property type="protein sequence ID" value="MBU5483443.1"/>
    <property type="molecule type" value="Genomic_DNA"/>
</dbReference>
<dbReference type="Proteomes" id="UP000726170">
    <property type="component" value="Unassembled WGS sequence"/>
</dbReference>
<gene>
    <name evidence="2" type="ORF">KQI86_03820</name>
</gene>
<keyword evidence="1" id="KW-1133">Transmembrane helix</keyword>
<organism evidence="2 3">
    <name type="scientific">Clostridium mobile</name>
    <dbReference type="NCBI Taxonomy" id="2841512"/>
    <lineage>
        <taxon>Bacteria</taxon>
        <taxon>Bacillati</taxon>
        <taxon>Bacillota</taxon>
        <taxon>Clostridia</taxon>
        <taxon>Eubacteriales</taxon>
        <taxon>Clostridiaceae</taxon>
        <taxon>Clostridium</taxon>
    </lineage>
</organism>
<keyword evidence="1" id="KW-0812">Transmembrane</keyword>
<name>A0ABS6EE19_9CLOT</name>
<dbReference type="RefSeq" id="WP_216437822.1">
    <property type="nucleotide sequence ID" value="NZ_JAHLQF010000001.1"/>
</dbReference>
<keyword evidence="3" id="KW-1185">Reference proteome</keyword>
<evidence type="ECO:0000313" key="2">
    <source>
        <dbReference type="EMBL" id="MBU5483443.1"/>
    </source>
</evidence>
<proteinExistence type="predicted"/>